<name>A0A9X1YDJ0_9PROT</name>
<dbReference type="InterPro" id="IPR023606">
    <property type="entry name" value="CoA-Trfase_III_dom_1_sf"/>
</dbReference>
<keyword evidence="1 2" id="KW-0808">Transferase</keyword>
<dbReference type="SUPFAM" id="SSF89796">
    <property type="entry name" value="CoA-transferase family III (CaiB/BaiF)"/>
    <property type="match status" value="1"/>
</dbReference>
<dbReference type="GO" id="GO:0008410">
    <property type="term" value="F:CoA-transferase activity"/>
    <property type="evidence" value="ECO:0007669"/>
    <property type="project" value="TreeGrafter"/>
</dbReference>
<evidence type="ECO:0000313" key="2">
    <source>
        <dbReference type="EMBL" id="MCK8784561.1"/>
    </source>
</evidence>
<dbReference type="Pfam" id="PF02515">
    <property type="entry name" value="CoA_transf_3"/>
    <property type="match status" value="1"/>
</dbReference>
<dbReference type="Gene3D" id="3.30.1540.10">
    <property type="entry name" value="formyl-coa transferase, domain 3"/>
    <property type="match status" value="1"/>
</dbReference>
<accession>A0A9X1YDJ0</accession>
<dbReference type="InterPro" id="IPR044855">
    <property type="entry name" value="CoA-Trfase_III_dom3_sf"/>
</dbReference>
<dbReference type="AlphaFoldDB" id="A0A9X1YDJ0"/>
<proteinExistence type="predicted"/>
<gene>
    <name evidence="2" type="ORF">M0638_09225</name>
</gene>
<dbReference type="EMBL" id="JALPRX010000034">
    <property type="protein sequence ID" value="MCK8784561.1"/>
    <property type="molecule type" value="Genomic_DNA"/>
</dbReference>
<dbReference type="PANTHER" id="PTHR48207:SF3">
    <property type="entry name" value="SUCCINATE--HYDROXYMETHYLGLUTARATE COA-TRANSFERASE"/>
    <property type="match status" value="1"/>
</dbReference>
<keyword evidence="3" id="KW-1185">Reference proteome</keyword>
<dbReference type="Proteomes" id="UP001139516">
    <property type="component" value="Unassembled WGS sequence"/>
</dbReference>
<evidence type="ECO:0000313" key="3">
    <source>
        <dbReference type="Proteomes" id="UP001139516"/>
    </source>
</evidence>
<dbReference type="InterPro" id="IPR050483">
    <property type="entry name" value="CoA-transferase_III_domain"/>
</dbReference>
<protein>
    <submittedName>
        <fullName evidence="2">CoA transferase</fullName>
    </submittedName>
</protein>
<dbReference type="Gene3D" id="3.40.50.10540">
    <property type="entry name" value="Crotonobetainyl-coa:carnitine coa-transferase, domain 1"/>
    <property type="match status" value="1"/>
</dbReference>
<dbReference type="RefSeq" id="WP_248666686.1">
    <property type="nucleotide sequence ID" value="NZ_JALPRX010000034.1"/>
</dbReference>
<dbReference type="PANTHER" id="PTHR48207">
    <property type="entry name" value="SUCCINATE--HYDROXYMETHYLGLUTARATE COA-TRANSFERASE"/>
    <property type="match status" value="1"/>
</dbReference>
<organism evidence="2 3">
    <name type="scientific">Roseomonas acroporae</name>
    <dbReference type="NCBI Taxonomy" id="2937791"/>
    <lineage>
        <taxon>Bacteria</taxon>
        <taxon>Pseudomonadati</taxon>
        <taxon>Pseudomonadota</taxon>
        <taxon>Alphaproteobacteria</taxon>
        <taxon>Acetobacterales</taxon>
        <taxon>Roseomonadaceae</taxon>
        <taxon>Roseomonas</taxon>
    </lineage>
</organism>
<dbReference type="InterPro" id="IPR003673">
    <property type="entry name" value="CoA-Trfase_fam_III"/>
</dbReference>
<comment type="caution">
    <text evidence="2">The sequence shown here is derived from an EMBL/GenBank/DDBJ whole genome shotgun (WGS) entry which is preliminary data.</text>
</comment>
<evidence type="ECO:0000256" key="1">
    <source>
        <dbReference type="ARBA" id="ARBA00022679"/>
    </source>
</evidence>
<sequence length="414" mass="44370">MPDSHGESGAGTGTAGGADAARALPLAGLRVLDLTLARAGPTCVRHLADWGADIVRIEPPPRDGTDGDGITGDRDGFDYQNLHRNKRALRLDLKHPDGHAAFLRLAATADILVENMRVPVKHRLRIADSDLRPLNPRLIYASISGFGQTGPYAGRGGVDQIAQGMGGLMSITGEPGRGPMRVGIPVNDLSAGNLLALAVVMALYERERTGRGRYVHTSLLETEVFMLDFQASRWLMDGEVAGQAGNDHPTNIPMGVFPTADRPINIAASSPKLWEAFCHAAERPDWLAEPGWQTPEGRSADRARVNAAIAGATRARPSEWWIAALEAAGIPCGPINTIDQVFADPQVRHLGMAMPYRHPRRGETHLVASPIRMEGHETGVRLPVPGPGEHGDEILAEAGLSRDEIGQLRSKGVI</sequence>
<reference evidence="2" key="1">
    <citation type="submission" date="2022-04" db="EMBL/GenBank/DDBJ databases">
        <title>Roseomonas acroporae sp. nov., isolated from coral Acropora digitifera.</title>
        <authorList>
            <person name="Sun H."/>
        </authorList>
    </citation>
    <scope>NUCLEOTIDE SEQUENCE</scope>
    <source>
        <strain evidence="2">NAR14</strain>
    </source>
</reference>